<dbReference type="GO" id="GO:0005886">
    <property type="term" value="C:plasma membrane"/>
    <property type="evidence" value="ECO:0007669"/>
    <property type="project" value="TreeGrafter"/>
</dbReference>
<dbReference type="InterPro" id="IPR011701">
    <property type="entry name" value="MFS"/>
</dbReference>
<feature type="transmembrane region" description="Helical" evidence="4">
    <location>
        <begin position="127"/>
        <end position="145"/>
    </location>
</feature>
<evidence type="ECO:0000313" key="6">
    <source>
        <dbReference type="EMBL" id="NML47534.1"/>
    </source>
</evidence>
<evidence type="ECO:0000313" key="7">
    <source>
        <dbReference type="Proteomes" id="UP000541185"/>
    </source>
</evidence>
<feature type="transmembrane region" description="Helical" evidence="4">
    <location>
        <begin position="295"/>
        <end position="315"/>
    </location>
</feature>
<keyword evidence="7" id="KW-1185">Reference proteome</keyword>
<feature type="transmembrane region" description="Helical" evidence="4">
    <location>
        <begin position="98"/>
        <end position="115"/>
    </location>
</feature>
<dbReference type="RefSeq" id="WP_169421804.1">
    <property type="nucleotide sequence ID" value="NZ_JABBFX010000003.1"/>
</dbReference>
<dbReference type="SUPFAM" id="SSF103473">
    <property type="entry name" value="MFS general substrate transporter"/>
    <property type="match status" value="1"/>
</dbReference>
<accession>A0A848HAM4</accession>
<reference evidence="6 7" key="1">
    <citation type="submission" date="2020-04" db="EMBL/GenBank/DDBJ databases">
        <title>Ramlibacter sp. G-1-2-2 isolated from soil.</title>
        <authorList>
            <person name="Dahal R.H."/>
        </authorList>
    </citation>
    <scope>NUCLEOTIDE SEQUENCE [LARGE SCALE GENOMIC DNA]</scope>
    <source>
        <strain evidence="6 7">G-1-2-2</strain>
    </source>
</reference>
<evidence type="ECO:0000256" key="2">
    <source>
        <dbReference type="ARBA" id="ARBA00022989"/>
    </source>
</evidence>
<keyword evidence="3 4" id="KW-0472">Membrane</keyword>
<dbReference type="Pfam" id="PF07690">
    <property type="entry name" value="MFS_1"/>
    <property type="match status" value="1"/>
</dbReference>
<dbReference type="Gene3D" id="1.20.1250.20">
    <property type="entry name" value="MFS general substrate transporter like domains"/>
    <property type="match status" value="1"/>
</dbReference>
<feature type="transmembrane region" description="Helical" evidence="4">
    <location>
        <begin position="327"/>
        <end position="349"/>
    </location>
</feature>
<feature type="transmembrane region" description="Helical" evidence="4">
    <location>
        <begin position="157"/>
        <end position="178"/>
    </location>
</feature>
<feature type="transmembrane region" description="Helical" evidence="4">
    <location>
        <begin position="361"/>
        <end position="380"/>
    </location>
</feature>
<organism evidence="6 7">
    <name type="scientific">Ramlibacter agri</name>
    <dbReference type="NCBI Taxonomy" id="2728837"/>
    <lineage>
        <taxon>Bacteria</taxon>
        <taxon>Pseudomonadati</taxon>
        <taxon>Pseudomonadota</taxon>
        <taxon>Betaproteobacteria</taxon>
        <taxon>Burkholderiales</taxon>
        <taxon>Comamonadaceae</taxon>
        <taxon>Ramlibacter</taxon>
    </lineage>
</organism>
<evidence type="ECO:0000259" key="5">
    <source>
        <dbReference type="PROSITE" id="PS50850"/>
    </source>
</evidence>
<feature type="transmembrane region" description="Helical" evidence="4">
    <location>
        <begin position="71"/>
        <end position="92"/>
    </location>
</feature>
<proteinExistence type="predicted"/>
<evidence type="ECO:0000256" key="4">
    <source>
        <dbReference type="SAM" id="Phobius"/>
    </source>
</evidence>
<feature type="transmembrane region" description="Helical" evidence="4">
    <location>
        <begin position="210"/>
        <end position="234"/>
    </location>
</feature>
<dbReference type="EMBL" id="JABBFX010000003">
    <property type="protein sequence ID" value="NML47534.1"/>
    <property type="molecule type" value="Genomic_DNA"/>
</dbReference>
<protein>
    <submittedName>
        <fullName evidence="6">MFS transporter</fullName>
    </submittedName>
</protein>
<feature type="transmembrane region" description="Helical" evidence="4">
    <location>
        <begin position="240"/>
        <end position="259"/>
    </location>
</feature>
<dbReference type="GO" id="GO:0022857">
    <property type="term" value="F:transmembrane transporter activity"/>
    <property type="evidence" value="ECO:0007669"/>
    <property type="project" value="InterPro"/>
</dbReference>
<keyword evidence="2 4" id="KW-1133">Transmembrane helix</keyword>
<dbReference type="PANTHER" id="PTHR23521:SF3">
    <property type="entry name" value="MFS TRANSPORTER"/>
    <property type="match status" value="1"/>
</dbReference>
<dbReference type="PANTHER" id="PTHR23521">
    <property type="entry name" value="TRANSPORTER MFS SUPERFAMILY"/>
    <property type="match status" value="1"/>
</dbReference>
<gene>
    <name evidence="6" type="ORF">HHL11_27540</name>
</gene>
<comment type="caution">
    <text evidence="6">The sequence shown here is derived from an EMBL/GenBank/DDBJ whole genome shotgun (WGS) entry which is preliminary data.</text>
</comment>
<keyword evidence="1 4" id="KW-0812">Transmembrane</keyword>
<feature type="domain" description="Major facilitator superfamily (MFS) profile" evidence="5">
    <location>
        <begin position="1"/>
        <end position="388"/>
    </location>
</feature>
<dbReference type="PROSITE" id="PS50850">
    <property type="entry name" value="MFS"/>
    <property type="match status" value="1"/>
</dbReference>
<dbReference type="Proteomes" id="UP000541185">
    <property type="component" value="Unassembled WGS sequence"/>
</dbReference>
<name>A0A848HAM4_9BURK</name>
<dbReference type="InterPro" id="IPR020846">
    <property type="entry name" value="MFS_dom"/>
</dbReference>
<sequence>MRRAIPLIVLAELFGTSLWFSPNSAAADLMRAWSLSPAQFGWLTASTQLGFIAGTLAFATTGLADRYAASSIFGVCAALGAALNAAFALWAGGLGQGLVLRFLVGICLAGIYPLGMKMIIGWSRANAGATLGLLVGMLTLGTALPHGVRAAGASWSWQAVVLASSVLAVLAAVAVLLLGDGPHLPARRTNARLGEIWEAFRVPAFRASALAYFGHMWELYAFWTVVPFLVAAAVSAQPASVSWISFAVIAAGSVGCIAGGSLSQRVGSARVAAWALAVSGAMCFFYPLLGAGSPALAVVLLLVWGVAVVADSPQFSALSAAACPPQLVGSALALQNSIGFAITIVSITLATAGLEAAGARIAWLLLPGPVIGLACLRPLLRAGVLSPR</sequence>
<dbReference type="InterPro" id="IPR036259">
    <property type="entry name" value="MFS_trans_sf"/>
</dbReference>
<evidence type="ECO:0000256" key="3">
    <source>
        <dbReference type="ARBA" id="ARBA00023136"/>
    </source>
</evidence>
<dbReference type="AlphaFoldDB" id="A0A848HAM4"/>
<evidence type="ECO:0000256" key="1">
    <source>
        <dbReference type="ARBA" id="ARBA00022692"/>
    </source>
</evidence>
<feature type="transmembrane region" description="Helical" evidence="4">
    <location>
        <begin position="42"/>
        <end position="64"/>
    </location>
</feature>